<protein>
    <submittedName>
        <fullName evidence="1">Uncharacterized protein</fullName>
    </submittedName>
</protein>
<dbReference type="EMBL" id="CP003630">
    <property type="protein sequence ID" value="AFZ16183.1"/>
    <property type="molecule type" value="Genomic_DNA"/>
</dbReference>
<dbReference type="AlphaFoldDB" id="K9W7J6"/>
<dbReference type="KEGG" id="mic:Mic7113_0253"/>
<dbReference type="Proteomes" id="UP000010471">
    <property type="component" value="Chromosome"/>
</dbReference>
<dbReference type="STRING" id="1173027.Mic7113_0253"/>
<proteinExistence type="predicted"/>
<evidence type="ECO:0000313" key="1">
    <source>
        <dbReference type="EMBL" id="AFZ16183.1"/>
    </source>
</evidence>
<reference evidence="1 2" key="1">
    <citation type="submission" date="2012-06" db="EMBL/GenBank/DDBJ databases">
        <title>Finished chromosome of genome of Microcoleus sp. PCC 7113.</title>
        <authorList>
            <consortium name="US DOE Joint Genome Institute"/>
            <person name="Gugger M."/>
            <person name="Coursin T."/>
            <person name="Rippka R."/>
            <person name="Tandeau De Marsac N."/>
            <person name="Huntemann M."/>
            <person name="Wei C.-L."/>
            <person name="Han J."/>
            <person name="Detter J.C."/>
            <person name="Han C."/>
            <person name="Tapia R."/>
            <person name="Chen A."/>
            <person name="Kyrpides N."/>
            <person name="Mavromatis K."/>
            <person name="Markowitz V."/>
            <person name="Szeto E."/>
            <person name="Ivanova N."/>
            <person name="Pagani I."/>
            <person name="Pati A."/>
            <person name="Goodwin L."/>
            <person name="Nordberg H.P."/>
            <person name="Cantor M.N."/>
            <person name="Hua S.X."/>
            <person name="Woyke T."/>
            <person name="Kerfeld C.A."/>
        </authorList>
    </citation>
    <scope>NUCLEOTIDE SEQUENCE [LARGE SCALE GENOMIC DNA]</scope>
    <source>
        <strain evidence="1 2">PCC 7113</strain>
    </source>
</reference>
<keyword evidence="2" id="KW-1185">Reference proteome</keyword>
<dbReference type="HOGENOM" id="CLU_2288309_0_0_3"/>
<sequence length="101" mass="11801">MLPLHLLAVIDRVSRNSPDWVITTTQACPTFIYAKSGFAPSFWKEPQSSHRVELTTGDHKIKGDIQDEFAINSNKKHKKCRRRIRIELLLKEAYFPYEEEI</sequence>
<gene>
    <name evidence="1" type="ORF">Mic7113_0253</name>
</gene>
<accession>K9W7J6</accession>
<organism evidence="1 2">
    <name type="scientific">Allocoleopsis franciscana PCC 7113</name>
    <dbReference type="NCBI Taxonomy" id="1173027"/>
    <lineage>
        <taxon>Bacteria</taxon>
        <taxon>Bacillati</taxon>
        <taxon>Cyanobacteriota</taxon>
        <taxon>Cyanophyceae</taxon>
        <taxon>Coleofasciculales</taxon>
        <taxon>Coleofasciculaceae</taxon>
        <taxon>Allocoleopsis</taxon>
        <taxon>Allocoleopsis franciscana</taxon>
    </lineage>
</organism>
<name>K9W7J6_9CYAN</name>
<evidence type="ECO:0000313" key="2">
    <source>
        <dbReference type="Proteomes" id="UP000010471"/>
    </source>
</evidence>